<sequence length="219" mass="24938">MGKQRTGDEHIRFDGMPIGHLLGDYWAWNSSDLLVNTERGSFSEFIVSAALDLDLSGTKVDWGPYDVSFPFRWMCEGKPREEVRIEVKSAAYLQSWEQEKPSSIVFSIRPARAWDPDLGYYGELKRQSDLYVFCHYTQTDRAKADPLVLDDWTFYILPTKRLDQCCGGQKTISLSSLLALGPVRVDFDGIKDAVIHCIQGDECTPPPSYCIIFVYPFCL</sequence>
<name>A0A6I2QXC6_FLAPL</name>
<proteinExistence type="predicted"/>
<evidence type="ECO:0000313" key="1">
    <source>
        <dbReference type="EMBL" id="MSB19008.1"/>
    </source>
</evidence>
<comment type="caution">
    <text evidence="1">The sequence shown here is derived from an EMBL/GenBank/DDBJ whole genome shotgun (WGS) entry which is preliminary data.</text>
</comment>
<reference evidence="1 2" key="1">
    <citation type="journal article" date="2019" name="Nat. Med.">
        <title>A library of human gut bacterial isolates paired with longitudinal multiomics data enables mechanistic microbiome research.</title>
        <authorList>
            <person name="Poyet M."/>
            <person name="Groussin M."/>
            <person name="Gibbons S.M."/>
            <person name="Avila-Pacheco J."/>
            <person name="Jiang X."/>
            <person name="Kearney S.M."/>
            <person name="Perrotta A.R."/>
            <person name="Berdy B."/>
            <person name="Zhao S."/>
            <person name="Lieberman T.D."/>
            <person name="Swanson P.K."/>
            <person name="Smith M."/>
            <person name="Roesemann S."/>
            <person name="Alexander J.E."/>
            <person name="Rich S.A."/>
            <person name="Livny J."/>
            <person name="Vlamakis H."/>
            <person name="Clish C."/>
            <person name="Bullock K."/>
            <person name="Deik A."/>
            <person name="Scott J."/>
            <person name="Pierce K.A."/>
            <person name="Xavier R.J."/>
            <person name="Alm E.J."/>
        </authorList>
    </citation>
    <scope>NUCLEOTIDE SEQUENCE [LARGE SCALE GENOMIC DNA]</scope>
    <source>
        <strain evidence="1 2">BIOML-A2</strain>
    </source>
</reference>
<dbReference type="EMBL" id="WKPR01000004">
    <property type="protein sequence ID" value="MSB19008.1"/>
    <property type="molecule type" value="Genomic_DNA"/>
</dbReference>
<gene>
    <name evidence="1" type="ORF">GKE97_05690</name>
</gene>
<dbReference type="RefSeq" id="WP_172697371.1">
    <property type="nucleotide sequence ID" value="NZ_WKPR01000004.1"/>
</dbReference>
<dbReference type="Proteomes" id="UP000434475">
    <property type="component" value="Unassembled WGS sequence"/>
</dbReference>
<evidence type="ECO:0000313" key="2">
    <source>
        <dbReference type="Proteomes" id="UP000434475"/>
    </source>
</evidence>
<organism evidence="1 2">
    <name type="scientific">Flavonifractor plautii</name>
    <name type="common">Fusobacterium plautii</name>
    <dbReference type="NCBI Taxonomy" id="292800"/>
    <lineage>
        <taxon>Bacteria</taxon>
        <taxon>Bacillati</taxon>
        <taxon>Bacillota</taxon>
        <taxon>Clostridia</taxon>
        <taxon>Eubacteriales</taxon>
        <taxon>Oscillospiraceae</taxon>
        <taxon>Flavonifractor</taxon>
    </lineage>
</organism>
<accession>A0A6I2QXC6</accession>
<dbReference type="AlphaFoldDB" id="A0A6I2QXC6"/>
<protein>
    <submittedName>
        <fullName evidence="1">Uncharacterized protein</fullName>
    </submittedName>
</protein>